<protein>
    <submittedName>
        <fullName evidence="2">Uncharacterized protein</fullName>
    </submittedName>
</protein>
<proteinExistence type="predicted"/>
<reference evidence="2 3" key="1">
    <citation type="submission" date="2019-07" db="EMBL/GenBank/DDBJ databases">
        <title>The First High-Quality Draft Genome Sequence of the Causal Agent of the Current Panama Disease Epidemic.</title>
        <authorList>
            <person name="Warmington R.J."/>
            <person name="Kay W."/>
            <person name="Jeffries A."/>
            <person name="Bebber D."/>
            <person name="Moore K."/>
            <person name="Studholme D.J."/>
        </authorList>
    </citation>
    <scope>NUCLEOTIDE SEQUENCE [LARGE SCALE GENOMIC DNA]</scope>
    <source>
        <strain evidence="2 3">TR4</strain>
    </source>
</reference>
<comment type="caution">
    <text evidence="2">The sequence shown here is derived from an EMBL/GenBank/DDBJ whole genome shotgun (WGS) entry which is preliminary data.</text>
</comment>
<accession>A0A5C6SLL0</accession>
<feature type="non-terminal residue" evidence="2">
    <location>
        <position position="1"/>
    </location>
</feature>
<dbReference type="EMBL" id="VMNF01000011">
    <property type="protein sequence ID" value="TXB99439.1"/>
    <property type="molecule type" value="Genomic_DNA"/>
</dbReference>
<gene>
    <name evidence="2" type="ORF">FocTR4_00014156</name>
</gene>
<feature type="region of interest" description="Disordered" evidence="1">
    <location>
        <begin position="123"/>
        <end position="199"/>
    </location>
</feature>
<sequence length="318" mass="34475">AAHPVLSSRPKRTGHHRRLAITYVPWTQSRQLFVEMRLSWARQAAITGLVAVAMADVLPPDDIPLMCVTICGPIVELTAKCDVHHHRLAKRQPNPEWVPKLAVEPLEDDGPHKRSFSIIRAAPTSFPPQFEPQESTTSSTSTSTTKSTPASMKWVADDTSAEEQTMTMRRTSMSSSFVSSAVTQPTKSLQGDSGTASMTSWGASLQTQSLVPEDDPERECVCNNKSFDVAKIAALCQDCIVVDGHKQNNLDIIMRSCGFKPLTYTPDQDKAADNVRVEATRPTAMGAKQDSTNAGAGLESGGNWVIIFTSLLGIALAV</sequence>
<feature type="compositionally biased region" description="Low complexity" evidence="1">
    <location>
        <begin position="165"/>
        <end position="176"/>
    </location>
</feature>
<name>A0A5C6SLL0_FUSOC</name>
<organism evidence="2 3">
    <name type="scientific">Fusarium oxysporum f. sp. cubense</name>
    <dbReference type="NCBI Taxonomy" id="61366"/>
    <lineage>
        <taxon>Eukaryota</taxon>
        <taxon>Fungi</taxon>
        <taxon>Dikarya</taxon>
        <taxon>Ascomycota</taxon>
        <taxon>Pezizomycotina</taxon>
        <taxon>Sordariomycetes</taxon>
        <taxon>Hypocreomycetidae</taxon>
        <taxon>Hypocreales</taxon>
        <taxon>Nectriaceae</taxon>
        <taxon>Fusarium</taxon>
        <taxon>Fusarium oxysporum species complex</taxon>
    </lineage>
</organism>
<evidence type="ECO:0000313" key="3">
    <source>
        <dbReference type="Proteomes" id="UP000321331"/>
    </source>
</evidence>
<evidence type="ECO:0000313" key="2">
    <source>
        <dbReference type="EMBL" id="TXB99439.1"/>
    </source>
</evidence>
<feature type="compositionally biased region" description="Low complexity" evidence="1">
    <location>
        <begin position="135"/>
        <end position="148"/>
    </location>
</feature>
<dbReference type="AlphaFoldDB" id="A0A5C6SLL0"/>
<feature type="compositionally biased region" description="Polar residues" evidence="1">
    <location>
        <begin position="177"/>
        <end position="199"/>
    </location>
</feature>
<dbReference type="Proteomes" id="UP000321331">
    <property type="component" value="Unassembled WGS sequence"/>
</dbReference>
<evidence type="ECO:0000256" key="1">
    <source>
        <dbReference type="SAM" id="MobiDB-lite"/>
    </source>
</evidence>